<feature type="transmembrane region" description="Helical" evidence="1">
    <location>
        <begin position="99"/>
        <end position="121"/>
    </location>
</feature>
<sequence>MALLTAVFAWLAFFWWFSLEALLADGLCGARYGGPGCAPGTGWRIAVLVFATPLLMVATSVCNSEVYRPERRGHEWFRVVLFSVPVVALFHVLRGADLGFRSLTGAALCGAAAVAVVVWTARTTGVRGAFWLMRPERLSALGVDPSSRSLSLPQNIAFLVVNIAGGLAGFWAAHAAHGFLA</sequence>
<keyword evidence="1" id="KW-1133">Transmembrane helix</keyword>
<protein>
    <recommendedName>
        <fullName evidence="4">Transmembrane protein</fullName>
    </recommendedName>
</protein>
<gene>
    <name evidence="2" type="ORF">B7C62_09085</name>
</gene>
<evidence type="ECO:0000313" key="2">
    <source>
        <dbReference type="EMBL" id="ARF72408.1"/>
    </source>
</evidence>
<dbReference type="RefSeq" id="WP_084745826.1">
    <property type="nucleotide sequence ID" value="NZ_CP020563.1"/>
</dbReference>
<evidence type="ECO:0008006" key="4">
    <source>
        <dbReference type="Google" id="ProtNLM"/>
    </source>
</evidence>
<keyword evidence="3" id="KW-1185">Reference proteome</keyword>
<proteinExistence type="predicted"/>
<accession>A0ABC8BRI0</accession>
<feature type="transmembrane region" description="Helical" evidence="1">
    <location>
        <begin position="43"/>
        <end position="64"/>
    </location>
</feature>
<feature type="transmembrane region" description="Helical" evidence="1">
    <location>
        <begin position="76"/>
        <end position="93"/>
    </location>
</feature>
<feature type="transmembrane region" description="Helical" evidence="1">
    <location>
        <begin position="156"/>
        <end position="176"/>
    </location>
</feature>
<name>A0ABC8BRI0_9ACTN</name>
<dbReference type="KEGG" id="kab:B7C62_09085"/>
<dbReference type="AlphaFoldDB" id="A0ABC8BRI0"/>
<dbReference type="EMBL" id="CP020563">
    <property type="protein sequence ID" value="ARF72408.1"/>
    <property type="molecule type" value="Genomic_DNA"/>
</dbReference>
<evidence type="ECO:0000313" key="3">
    <source>
        <dbReference type="Proteomes" id="UP000192251"/>
    </source>
</evidence>
<evidence type="ECO:0000256" key="1">
    <source>
        <dbReference type="SAM" id="Phobius"/>
    </source>
</evidence>
<organism evidence="2 3">
    <name type="scientific">Kitasatospora albolonga</name>
    <dbReference type="NCBI Taxonomy" id="68173"/>
    <lineage>
        <taxon>Bacteria</taxon>
        <taxon>Bacillati</taxon>
        <taxon>Actinomycetota</taxon>
        <taxon>Actinomycetes</taxon>
        <taxon>Kitasatosporales</taxon>
        <taxon>Streptomycetaceae</taxon>
        <taxon>Kitasatospora</taxon>
    </lineage>
</organism>
<dbReference type="Proteomes" id="UP000192251">
    <property type="component" value="Chromosome"/>
</dbReference>
<keyword evidence="1" id="KW-0812">Transmembrane</keyword>
<reference evidence="2 3" key="1">
    <citation type="submission" date="2017-04" db="EMBL/GenBank/DDBJ databases">
        <title>The complete genome sequence of Streptomyces albolongus YIM 101047, the producer of novel bafilomycins and novel odoriferous sesquiterpenoids.</title>
        <authorList>
            <person name="Yin M."/>
            <person name="Jiang Y."/>
        </authorList>
    </citation>
    <scope>NUCLEOTIDE SEQUENCE [LARGE SCALE GENOMIC DNA]</scope>
    <source>
        <strain evidence="2 3">YIM 101047</strain>
    </source>
</reference>
<keyword evidence="1" id="KW-0472">Membrane</keyword>